<dbReference type="GeneID" id="103179409"/>
<feature type="domain" description="Ataxin-10" evidence="6">
    <location>
        <begin position="388"/>
        <end position="484"/>
    </location>
</feature>
<keyword evidence="8" id="KW-1185">Reference proteome</keyword>
<dbReference type="InParanoid" id="A0A4W3IV01"/>
<dbReference type="Pfam" id="PF09759">
    <property type="entry name" value="Atx10homo_assoc"/>
    <property type="match status" value="1"/>
</dbReference>
<reference evidence="7" key="5">
    <citation type="submission" date="2025-09" db="UniProtKB">
        <authorList>
            <consortium name="Ensembl"/>
        </authorList>
    </citation>
    <scope>IDENTIFICATION</scope>
</reference>
<evidence type="ECO:0000256" key="2">
    <source>
        <dbReference type="ARBA" id="ARBA00018804"/>
    </source>
</evidence>
<dbReference type="SUPFAM" id="SSF48371">
    <property type="entry name" value="ARM repeat"/>
    <property type="match status" value="1"/>
</dbReference>
<dbReference type="InterPro" id="IPR051374">
    <property type="entry name" value="Ataxin-10/CTR86_families"/>
</dbReference>
<evidence type="ECO:0000256" key="5">
    <source>
        <dbReference type="ARBA" id="ARBA00045173"/>
    </source>
</evidence>
<evidence type="ECO:0000313" key="8">
    <source>
        <dbReference type="Proteomes" id="UP000314986"/>
    </source>
</evidence>
<dbReference type="Gene3D" id="1.25.10.10">
    <property type="entry name" value="Leucine-rich Repeat Variant"/>
    <property type="match status" value="2"/>
</dbReference>
<reference evidence="7" key="4">
    <citation type="submission" date="2025-08" db="UniProtKB">
        <authorList>
            <consortium name="Ensembl"/>
        </authorList>
    </citation>
    <scope>IDENTIFICATION</scope>
</reference>
<comment type="function">
    <text evidence="5">May play a role in the regulation of cytokinesis. May play a role in signaling by stimulating protein glycosylation. Induces neuritogenesis by activating the Ras-MAP kinase pathway and is necessary for the survival of cerebellar neurons. Does not appear to play a major role in ciliogenesis.</text>
</comment>
<organism evidence="7 8">
    <name type="scientific">Callorhinchus milii</name>
    <name type="common">Ghost shark</name>
    <dbReference type="NCBI Taxonomy" id="7868"/>
    <lineage>
        <taxon>Eukaryota</taxon>
        <taxon>Metazoa</taxon>
        <taxon>Chordata</taxon>
        <taxon>Craniata</taxon>
        <taxon>Vertebrata</taxon>
        <taxon>Chondrichthyes</taxon>
        <taxon>Holocephali</taxon>
        <taxon>Chimaeriformes</taxon>
        <taxon>Callorhinchidae</taxon>
        <taxon>Callorhinchus</taxon>
    </lineage>
</organism>
<dbReference type="PANTHER" id="PTHR13255">
    <property type="entry name" value="ATAXIN-10"/>
    <property type="match status" value="1"/>
</dbReference>
<evidence type="ECO:0000313" key="7">
    <source>
        <dbReference type="Ensembl" id="ENSCMIP00000033287.1"/>
    </source>
</evidence>
<evidence type="ECO:0000256" key="1">
    <source>
        <dbReference type="ARBA" id="ARBA00008384"/>
    </source>
</evidence>
<dbReference type="GO" id="GO:0005829">
    <property type="term" value="C:cytosol"/>
    <property type="evidence" value="ECO:0007669"/>
    <property type="project" value="TreeGrafter"/>
</dbReference>
<dbReference type="GO" id="GO:0051301">
    <property type="term" value="P:cell division"/>
    <property type="evidence" value="ECO:0007669"/>
    <property type="project" value="UniProtKB-KW"/>
</dbReference>
<reference evidence="8" key="2">
    <citation type="journal article" date="2007" name="PLoS Biol.">
        <title>Survey sequencing and comparative analysis of the elephant shark (Callorhinchus milii) genome.</title>
        <authorList>
            <person name="Venkatesh B."/>
            <person name="Kirkness E.F."/>
            <person name="Loh Y.H."/>
            <person name="Halpern A.L."/>
            <person name="Lee A.P."/>
            <person name="Johnson J."/>
            <person name="Dandona N."/>
            <person name="Viswanathan L.D."/>
            <person name="Tay A."/>
            <person name="Venter J.C."/>
            <person name="Strausberg R.L."/>
            <person name="Brenner S."/>
        </authorList>
    </citation>
    <scope>NUCLEOTIDE SEQUENCE [LARGE SCALE GENOMIC DNA]</scope>
</reference>
<dbReference type="STRING" id="7868.ENSCMIP00000033287"/>
<dbReference type="InterPro" id="IPR016024">
    <property type="entry name" value="ARM-type_fold"/>
</dbReference>
<proteinExistence type="inferred from homology"/>
<evidence type="ECO:0000256" key="3">
    <source>
        <dbReference type="ARBA" id="ARBA00022618"/>
    </source>
</evidence>
<dbReference type="FunCoup" id="A0A4W3IV01">
    <property type="interactions" value="538"/>
</dbReference>
<dbReference type="InterPro" id="IPR019156">
    <property type="entry name" value="Ataxin-10_domain"/>
</dbReference>
<dbReference type="Proteomes" id="UP000314986">
    <property type="component" value="Unassembled WGS sequence"/>
</dbReference>
<dbReference type="PANTHER" id="PTHR13255:SF0">
    <property type="entry name" value="ATAXIN-10"/>
    <property type="match status" value="1"/>
</dbReference>
<dbReference type="KEGG" id="cmk:103179409"/>
<gene>
    <name evidence="7" type="primary">atxn10</name>
</gene>
<dbReference type="OMA" id="CAWESPP"/>
<evidence type="ECO:0000259" key="6">
    <source>
        <dbReference type="Pfam" id="PF09759"/>
    </source>
</evidence>
<reference evidence="8" key="3">
    <citation type="journal article" date="2014" name="Nature">
        <title>Elephant shark genome provides unique insights into gnathostome evolution.</title>
        <authorList>
            <consortium name="International Elephant Shark Genome Sequencing Consortium"/>
            <person name="Venkatesh B."/>
            <person name="Lee A.P."/>
            <person name="Ravi V."/>
            <person name="Maurya A.K."/>
            <person name="Lian M.M."/>
            <person name="Swann J.B."/>
            <person name="Ohta Y."/>
            <person name="Flajnik M.F."/>
            <person name="Sutoh Y."/>
            <person name="Kasahara M."/>
            <person name="Hoon S."/>
            <person name="Gangu V."/>
            <person name="Roy S.W."/>
            <person name="Irimia M."/>
            <person name="Korzh V."/>
            <person name="Kondrychyn I."/>
            <person name="Lim Z.W."/>
            <person name="Tay B.H."/>
            <person name="Tohari S."/>
            <person name="Kong K.W."/>
            <person name="Ho S."/>
            <person name="Lorente-Galdos B."/>
            <person name="Quilez J."/>
            <person name="Marques-Bonet T."/>
            <person name="Raney B.J."/>
            <person name="Ingham P.W."/>
            <person name="Tay A."/>
            <person name="Hillier L.W."/>
            <person name="Minx P."/>
            <person name="Boehm T."/>
            <person name="Wilson R.K."/>
            <person name="Brenner S."/>
            <person name="Warren W.C."/>
        </authorList>
    </citation>
    <scope>NUCLEOTIDE SEQUENCE [LARGE SCALE GENOMIC DNA]</scope>
</reference>
<dbReference type="GO" id="GO:0031175">
    <property type="term" value="P:neuron projection development"/>
    <property type="evidence" value="ECO:0007669"/>
    <property type="project" value="TreeGrafter"/>
</dbReference>
<dbReference type="OrthoDB" id="379794at2759"/>
<accession>A0A4W3IV01</accession>
<keyword evidence="4" id="KW-0131">Cell cycle</keyword>
<keyword evidence="3" id="KW-0132">Cell division</keyword>
<dbReference type="InterPro" id="IPR011989">
    <property type="entry name" value="ARM-like"/>
</dbReference>
<reference evidence="8" key="1">
    <citation type="journal article" date="2006" name="Science">
        <title>Ancient noncoding elements conserved in the human genome.</title>
        <authorList>
            <person name="Venkatesh B."/>
            <person name="Kirkness E.F."/>
            <person name="Loh Y.H."/>
            <person name="Halpern A.L."/>
            <person name="Lee A.P."/>
            <person name="Johnson J."/>
            <person name="Dandona N."/>
            <person name="Viswanathan L.D."/>
            <person name="Tay A."/>
            <person name="Venter J.C."/>
            <person name="Strausberg R.L."/>
            <person name="Brenner S."/>
        </authorList>
    </citation>
    <scope>NUCLEOTIDE SEQUENCE [LARGE SCALE GENOMIC DNA]</scope>
</reference>
<comment type="similarity">
    <text evidence="1">Belongs to the ataxin-10 family.</text>
</comment>
<dbReference type="AlphaFoldDB" id="A0A4W3IV01"/>
<sequence>MAAPREAVCALGARLLALGPDSRGGDPAPDTLTPIQSLTGAFRERRGREEATQCVFESLKHILKIQLTEMELFTEDPNDNRNEQLAARLQLSAECFRCLRNACVQCGKNQNLIRNVGLVQLATQILQVLHRLKGFQEDVLSAAFRCGLQFLGNLATGNEESQGVIWKNAFPDMFLNYLKCSDEKAVAYCCMVLFSCLSAERTDDLLTHDRGIELVKTVVNICRTEPELDWACLLVTDQFLKCPDVVAAVYTKLNNRERITLLDLITAKLNEKMPSSVTASTDASVPMRVVQFLAECFKENCKAVLGFASAIDEEDEEALIVIRLLDILCETTSNHDQFIHLQNSPGLVETVVELLRRTHLAGKQNRNIFSASQSSAVTDTITHPAMGFKAHLIRLIGNLCYGNKTNQDKVREIDGIPLILDNCSIDDNNPFMSQWAVFAIRNLTEQNIENQQVIAQMERQGVADSTMLKGMGFQAEERNGKLYLKSSKNNP</sequence>
<dbReference type="RefSeq" id="XP_007892882.1">
    <property type="nucleotide sequence ID" value="XM_007894691.2"/>
</dbReference>
<dbReference type="CTD" id="25814"/>
<dbReference type="Ensembl" id="ENSCMIT00000033793.1">
    <property type="protein sequence ID" value="ENSCMIP00000033287.1"/>
    <property type="gene ID" value="ENSCMIG00000014207.1"/>
</dbReference>
<protein>
    <recommendedName>
        <fullName evidence="2">Ataxin-10</fullName>
    </recommendedName>
</protein>
<evidence type="ECO:0000256" key="4">
    <source>
        <dbReference type="ARBA" id="ARBA00023306"/>
    </source>
</evidence>
<name>A0A4W3IV01_CALMI</name>
<dbReference type="GeneTree" id="ENSGT00390000010377"/>